<organism evidence="3 4">
    <name type="scientific">Defluviimonas salinarum</name>
    <dbReference type="NCBI Taxonomy" id="2992147"/>
    <lineage>
        <taxon>Bacteria</taxon>
        <taxon>Pseudomonadati</taxon>
        <taxon>Pseudomonadota</taxon>
        <taxon>Alphaproteobacteria</taxon>
        <taxon>Rhodobacterales</taxon>
        <taxon>Paracoccaceae</taxon>
        <taxon>Albidovulum</taxon>
    </lineage>
</organism>
<reference evidence="3 4" key="1">
    <citation type="submission" date="2022-10" db="EMBL/GenBank/DDBJ databases">
        <title>Defluviimonas sp. CAU 1641 isolated from mud.</title>
        <authorList>
            <person name="Kim W."/>
        </authorList>
    </citation>
    <scope>NUCLEOTIDE SEQUENCE [LARGE SCALE GENOMIC DNA]</scope>
    <source>
        <strain evidence="3 4">CAU 1641</strain>
    </source>
</reference>
<sequence>MTAILTKPAVLTAVILALAGPVWADDAAMTEEVVHRHLAAFGAGDMDAMLADFTDTSVMIANGTVMTGPEEMRPAFEAFFAEFGKPDVVFEMTGEVYNGRIGYITWHADTPDNTYETATDTFLVEDGKIVAQTFTAKITPK</sequence>
<evidence type="ECO:0000313" key="3">
    <source>
        <dbReference type="EMBL" id="MCW3784041.1"/>
    </source>
</evidence>
<comment type="caution">
    <text evidence="3">The sequence shown here is derived from an EMBL/GenBank/DDBJ whole genome shotgun (WGS) entry which is preliminary data.</text>
</comment>
<dbReference type="Pfam" id="PF12680">
    <property type="entry name" value="SnoaL_2"/>
    <property type="match status" value="1"/>
</dbReference>
<keyword evidence="4" id="KW-1185">Reference proteome</keyword>
<keyword evidence="1" id="KW-0732">Signal</keyword>
<dbReference type="EMBL" id="JAPDOG010000030">
    <property type="protein sequence ID" value="MCW3784041.1"/>
    <property type="molecule type" value="Genomic_DNA"/>
</dbReference>
<feature type="domain" description="SnoaL-like" evidence="2">
    <location>
        <begin position="34"/>
        <end position="131"/>
    </location>
</feature>
<dbReference type="SUPFAM" id="SSF54427">
    <property type="entry name" value="NTF2-like"/>
    <property type="match status" value="1"/>
</dbReference>
<feature type="signal peptide" evidence="1">
    <location>
        <begin position="1"/>
        <end position="24"/>
    </location>
</feature>
<dbReference type="RefSeq" id="WP_264773370.1">
    <property type="nucleotide sequence ID" value="NZ_JAPDOG010000030.1"/>
</dbReference>
<evidence type="ECO:0000256" key="1">
    <source>
        <dbReference type="SAM" id="SignalP"/>
    </source>
</evidence>
<name>A0ABT3J8L8_9RHOB</name>
<feature type="chain" id="PRO_5045368832" evidence="1">
    <location>
        <begin position="25"/>
        <end position="141"/>
    </location>
</feature>
<dbReference type="Proteomes" id="UP001207582">
    <property type="component" value="Unassembled WGS sequence"/>
</dbReference>
<evidence type="ECO:0000313" key="4">
    <source>
        <dbReference type="Proteomes" id="UP001207582"/>
    </source>
</evidence>
<dbReference type="Gene3D" id="3.10.450.50">
    <property type="match status" value="1"/>
</dbReference>
<proteinExistence type="predicted"/>
<protein>
    <submittedName>
        <fullName evidence="3">Nuclear transport factor 2 family protein</fullName>
    </submittedName>
</protein>
<dbReference type="InterPro" id="IPR037401">
    <property type="entry name" value="SnoaL-like"/>
</dbReference>
<dbReference type="InterPro" id="IPR032710">
    <property type="entry name" value="NTF2-like_dom_sf"/>
</dbReference>
<gene>
    <name evidence="3" type="ORF">OM960_21120</name>
</gene>
<evidence type="ECO:0000259" key="2">
    <source>
        <dbReference type="Pfam" id="PF12680"/>
    </source>
</evidence>
<accession>A0ABT3J8L8</accession>